<dbReference type="InterPro" id="IPR013785">
    <property type="entry name" value="Aldolase_TIM"/>
</dbReference>
<dbReference type="InterPro" id="IPR036068">
    <property type="entry name" value="Nicotinate_pribotase-like_C"/>
</dbReference>
<dbReference type="SUPFAM" id="SSF54675">
    <property type="entry name" value="Nicotinate/Quinolinate PRTase N-terminal domain-like"/>
    <property type="match status" value="1"/>
</dbReference>
<evidence type="ECO:0000313" key="2">
    <source>
        <dbReference type="Proteomes" id="UP000516349"/>
    </source>
</evidence>
<keyword evidence="2" id="KW-1185">Reference proteome</keyword>
<dbReference type="PANTHER" id="PTHR43202:SF1">
    <property type="entry name" value="NICOTINATE PHOSPHORIBOSYLTRANSFERASE"/>
    <property type="match status" value="1"/>
</dbReference>
<dbReference type="GO" id="GO:0009435">
    <property type="term" value="P:NAD+ biosynthetic process"/>
    <property type="evidence" value="ECO:0007669"/>
    <property type="project" value="InterPro"/>
</dbReference>
<dbReference type="EMBL" id="CP060244">
    <property type="protein sequence ID" value="QNT79473.1"/>
    <property type="molecule type" value="Genomic_DNA"/>
</dbReference>
<protein>
    <recommendedName>
        <fullName evidence="3">Nicotinate phosphoribosyltransferase</fullName>
    </recommendedName>
</protein>
<dbReference type="Proteomes" id="UP000516349">
    <property type="component" value="Chromosome"/>
</dbReference>
<dbReference type="KEGG" id="ebla:JGUZn3_22720"/>
<evidence type="ECO:0000313" key="1">
    <source>
        <dbReference type="EMBL" id="QNT79473.1"/>
    </source>
</evidence>
<dbReference type="InterPro" id="IPR053190">
    <property type="entry name" value="NAPRTase-like"/>
</dbReference>
<name>A0A7H1NUL3_9PROT</name>
<dbReference type="AlphaFoldDB" id="A0A7H1NUL3"/>
<dbReference type="PANTHER" id="PTHR43202">
    <property type="entry name" value="NICOTINATE-NUCLEOTIDE PYROPHOSPHORYLASE"/>
    <property type="match status" value="1"/>
</dbReference>
<accession>A0A7H1NUL3</accession>
<evidence type="ECO:0008006" key="3">
    <source>
        <dbReference type="Google" id="ProtNLM"/>
    </source>
</evidence>
<proteinExistence type="predicted"/>
<organism evidence="1 2">
    <name type="scientific">Entomobacter blattae</name>
    <dbReference type="NCBI Taxonomy" id="2762277"/>
    <lineage>
        <taxon>Bacteria</taxon>
        <taxon>Pseudomonadati</taxon>
        <taxon>Pseudomonadota</taxon>
        <taxon>Alphaproteobacteria</taxon>
        <taxon>Acetobacterales</taxon>
        <taxon>Acetobacteraceae</taxon>
        <taxon>Entomobacter</taxon>
    </lineage>
</organism>
<dbReference type="RefSeq" id="WP_238996821.1">
    <property type="nucleotide sequence ID" value="NZ_CP060244.1"/>
</dbReference>
<gene>
    <name evidence="1" type="ORF">JGUZn3_22720</name>
</gene>
<sequence>MVRSSSPSHNSGAHFEQSAYFSREGADELSIQARTDSYFNKTKAIVEHFGDCPVTYAFFIRRPVISAPAIMLEWLHCTAEKRGFTIQEEMPFQEGQWVGAGEPLLYITGPFSGLVNLETILLQKLGAACVAAYNAYGMAKALPRVKFLAMEARHCAGYEMQELMSYGASVGSRQAQAEGAVGFVGNANDATAGFYGQSHGLGTMPHALIGYAGSTLRAAQMYHETFPAEDLVILPDYFGLEITDTLEVCRFFSDLAAEGRISVRLDTHGGRFLEGLDIQSSYAVLERNSPDTIRHFRSEQELRDLVGAGVSAAAIWRMREVLDMNGFPQVKIVASSGFSAEKCKTVADASAPVDVVGTGSFIPQNWSETYATADIVAYDGQPRVKKGREFLLSKSRSGQL</sequence>
<dbReference type="SUPFAM" id="SSF51690">
    <property type="entry name" value="Nicotinate/Quinolinate PRTase C-terminal domain-like"/>
    <property type="match status" value="1"/>
</dbReference>
<dbReference type="Gene3D" id="3.20.20.70">
    <property type="entry name" value="Aldolase class I"/>
    <property type="match status" value="1"/>
</dbReference>
<reference evidence="1 2" key="1">
    <citation type="submission" date="2020-08" db="EMBL/GenBank/DDBJ databases">
        <title>Complete genome sequence of Entomobacter blattae G55GP.</title>
        <authorList>
            <person name="Poehlein A."/>
            <person name="Guzman J."/>
            <person name="Daniel R."/>
            <person name="Vilcinskas A."/>
        </authorList>
    </citation>
    <scope>NUCLEOTIDE SEQUENCE [LARGE SCALE GENOMIC DNA]</scope>
    <source>
        <strain evidence="1 2">G55GP</strain>
    </source>
</reference>